<gene>
    <name evidence="1" type="ORF">JOB18_011442</name>
</gene>
<protein>
    <submittedName>
        <fullName evidence="1">Uncharacterized protein</fullName>
    </submittedName>
</protein>
<organism evidence="1 2">
    <name type="scientific">Solea senegalensis</name>
    <name type="common">Senegalese sole</name>
    <dbReference type="NCBI Taxonomy" id="28829"/>
    <lineage>
        <taxon>Eukaryota</taxon>
        <taxon>Metazoa</taxon>
        <taxon>Chordata</taxon>
        <taxon>Craniata</taxon>
        <taxon>Vertebrata</taxon>
        <taxon>Euteleostomi</taxon>
        <taxon>Actinopterygii</taxon>
        <taxon>Neopterygii</taxon>
        <taxon>Teleostei</taxon>
        <taxon>Neoteleostei</taxon>
        <taxon>Acanthomorphata</taxon>
        <taxon>Carangaria</taxon>
        <taxon>Pleuronectiformes</taxon>
        <taxon>Pleuronectoidei</taxon>
        <taxon>Soleidae</taxon>
        <taxon>Solea</taxon>
    </lineage>
</organism>
<evidence type="ECO:0000313" key="1">
    <source>
        <dbReference type="EMBL" id="KAG7515560.1"/>
    </source>
</evidence>
<dbReference type="EMBL" id="JAGKHQ010000005">
    <property type="protein sequence ID" value="KAG7515560.1"/>
    <property type="molecule type" value="Genomic_DNA"/>
</dbReference>
<accession>A0AAV6SCD6</accession>
<reference evidence="1 2" key="1">
    <citation type="journal article" date="2021" name="Sci. Rep.">
        <title>Chromosome anchoring in Senegalese sole (Solea senegalensis) reveals sex-associated markers and genome rearrangements in flatfish.</title>
        <authorList>
            <person name="Guerrero-Cozar I."/>
            <person name="Gomez-Garrido J."/>
            <person name="Berbel C."/>
            <person name="Martinez-Blanch J.F."/>
            <person name="Alioto T."/>
            <person name="Claros M.G."/>
            <person name="Gagnaire P.A."/>
            <person name="Manchado M."/>
        </authorList>
    </citation>
    <scope>NUCLEOTIDE SEQUENCE [LARGE SCALE GENOMIC DNA]</scope>
    <source>
        <strain evidence="1">Sse05_10M</strain>
    </source>
</reference>
<dbReference type="AlphaFoldDB" id="A0AAV6SCD6"/>
<dbReference type="Proteomes" id="UP000693946">
    <property type="component" value="Linkage Group LG13"/>
</dbReference>
<name>A0AAV6SCD6_SOLSE</name>
<evidence type="ECO:0000313" key="2">
    <source>
        <dbReference type="Proteomes" id="UP000693946"/>
    </source>
</evidence>
<proteinExistence type="predicted"/>
<keyword evidence="2" id="KW-1185">Reference proteome</keyword>
<comment type="caution">
    <text evidence="1">The sequence shown here is derived from an EMBL/GenBank/DDBJ whole genome shotgun (WGS) entry which is preliminary data.</text>
</comment>
<sequence length="116" mass="12963">MDSTLLCYSSATVAALLSGKKPHIAVQVWGNEIQRERERERKTRWRVYCEASQRLLVPVGEPGGLHLEAGHRSLGPQGNLSNVGKGAWEESVRISHAMNHNKTLSIYVRCVNPFIL</sequence>